<dbReference type="AlphaFoldDB" id="A0A398BGB9"/>
<comment type="caution">
    <text evidence="7">The sequence shown here is derived from an EMBL/GenBank/DDBJ whole genome shotgun (WGS) entry which is preliminary data.</text>
</comment>
<dbReference type="RefSeq" id="WP_119110950.1">
    <property type="nucleotide sequence ID" value="NZ_CBCSEO010000004.1"/>
</dbReference>
<organism evidence="7 8">
    <name type="scientific">Mesobacillus zeae</name>
    <dbReference type="NCBI Taxonomy" id="1917180"/>
    <lineage>
        <taxon>Bacteria</taxon>
        <taxon>Bacillati</taxon>
        <taxon>Bacillota</taxon>
        <taxon>Bacilli</taxon>
        <taxon>Bacillales</taxon>
        <taxon>Bacillaceae</taxon>
        <taxon>Mesobacillus</taxon>
    </lineage>
</organism>
<dbReference type="GO" id="GO:0043190">
    <property type="term" value="C:ATP-binding cassette (ABC) transporter complex"/>
    <property type="evidence" value="ECO:0007669"/>
    <property type="project" value="InterPro"/>
</dbReference>
<dbReference type="InterPro" id="IPR051784">
    <property type="entry name" value="Nod_factor_ABC_transporter"/>
</dbReference>
<evidence type="ECO:0000259" key="6">
    <source>
        <dbReference type="PROSITE" id="PS51012"/>
    </source>
</evidence>
<dbReference type="InterPro" id="IPR047817">
    <property type="entry name" value="ABC2_TM_bact-type"/>
</dbReference>
<dbReference type="PROSITE" id="PS51012">
    <property type="entry name" value="ABC_TM2"/>
    <property type="match status" value="1"/>
</dbReference>
<sequence>MLLQSRLSFTFLSFKALYSYNSLKLFIFFRFLDPFIHYLFFAMITTSIVGSEYLTYVILGNIAFYTGRELFQNFISIFRYERRFGTLSLNVAAPLPTFVILIKKSVVPLLDSLFIFIISVLMAYVMFDVSFSWQSFWLLCGAGVIMVFALFGAALLIAGISLLFSNVNLFVNLLFAGFQLLCGVNFPVSLLPDFLQNISNILPLTHSVELIRDIQAGQNERIYHLALAELSIGAVYFIIAILLIGLMEKYAKQTGRLFDNE</sequence>
<comment type="subcellular location">
    <subcellularLocation>
        <location evidence="5">Cell membrane</location>
        <topology evidence="5">Multi-pass membrane protein</topology>
    </subcellularLocation>
    <subcellularLocation>
        <location evidence="1">Membrane</location>
        <topology evidence="1">Multi-pass membrane protein</topology>
    </subcellularLocation>
</comment>
<evidence type="ECO:0000256" key="5">
    <source>
        <dbReference type="RuleBase" id="RU361157"/>
    </source>
</evidence>
<feature type="transmembrane region" description="Helical" evidence="5">
    <location>
        <begin position="170"/>
        <end position="191"/>
    </location>
</feature>
<keyword evidence="8" id="KW-1185">Reference proteome</keyword>
<keyword evidence="3 5" id="KW-1133">Transmembrane helix</keyword>
<dbReference type="Proteomes" id="UP000265816">
    <property type="component" value="Unassembled WGS sequence"/>
</dbReference>
<evidence type="ECO:0000313" key="7">
    <source>
        <dbReference type="EMBL" id="RID88787.1"/>
    </source>
</evidence>
<feature type="transmembrane region" description="Helical" evidence="5">
    <location>
        <begin position="38"/>
        <end position="64"/>
    </location>
</feature>
<dbReference type="PANTHER" id="PTHR43229">
    <property type="entry name" value="NODULATION PROTEIN J"/>
    <property type="match status" value="1"/>
</dbReference>
<keyword evidence="5" id="KW-1003">Cell membrane</keyword>
<evidence type="ECO:0000256" key="3">
    <source>
        <dbReference type="ARBA" id="ARBA00022989"/>
    </source>
</evidence>
<gene>
    <name evidence="7" type="ORF">D1970_00640</name>
</gene>
<evidence type="ECO:0000313" key="8">
    <source>
        <dbReference type="Proteomes" id="UP000265816"/>
    </source>
</evidence>
<feature type="transmembrane region" description="Helical" evidence="5">
    <location>
        <begin position="108"/>
        <end position="127"/>
    </location>
</feature>
<protein>
    <recommendedName>
        <fullName evidence="5">Transport permease protein</fullName>
    </recommendedName>
</protein>
<dbReference type="Pfam" id="PF01061">
    <property type="entry name" value="ABC2_membrane"/>
    <property type="match status" value="1"/>
</dbReference>
<reference evidence="7 8" key="1">
    <citation type="submission" date="2018-08" db="EMBL/GenBank/DDBJ databases">
        <title>Bacillus jemisoniae sp. nov., Bacillus chryseoplanitiae sp. nov., Bacillus resnikiae sp. nov., and Bacillus frankliniae sp. nov., isolated from Viking spacecraft and associated surfaces.</title>
        <authorList>
            <person name="Seuylemezian A."/>
            <person name="Vaishampayan P."/>
        </authorList>
    </citation>
    <scope>NUCLEOTIDE SEQUENCE [LARGE SCALE GENOMIC DNA]</scope>
    <source>
        <strain evidence="7 8">JJ-247</strain>
    </source>
</reference>
<comment type="similarity">
    <text evidence="5">Belongs to the ABC-2 integral membrane protein family.</text>
</comment>
<dbReference type="PRINTS" id="PR00164">
    <property type="entry name" value="ABC2TRNSPORT"/>
</dbReference>
<feature type="domain" description="ABC transmembrane type-2" evidence="6">
    <location>
        <begin position="21"/>
        <end position="247"/>
    </location>
</feature>
<feature type="transmembrane region" description="Helical" evidence="5">
    <location>
        <begin position="136"/>
        <end position="164"/>
    </location>
</feature>
<accession>A0A398BGB9</accession>
<evidence type="ECO:0000256" key="1">
    <source>
        <dbReference type="ARBA" id="ARBA00004141"/>
    </source>
</evidence>
<dbReference type="InterPro" id="IPR013525">
    <property type="entry name" value="ABC2_TM"/>
</dbReference>
<keyword evidence="5" id="KW-0813">Transport</keyword>
<keyword evidence="4 5" id="KW-0472">Membrane</keyword>
<evidence type="ECO:0000256" key="2">
    <source>
        <dbReference type="ARBA" id="ARBA00022692"/>
    </source>
</evidence>
<name>A0A398BGB9_9BACI</name>
<dbReference type="InterPro" id="IPR000412">
    <property type="entry name" value="ABC_2_transport"/>
</dbReference>
<dbReference type="GO" id="GO:0140359">
    <property type="term" value="F:ABC-type transporter activity"/>
    <property type="evidence" value="ECO:0007669"/>
    <property type="project" value="InterPro"/>
</dbReference>
<evidence type="ECO:0000256" key="4">
    <source>
        <dbReference type="ARBA" id="ARBA00023136"/>
    </source>
</evidence>
<feature type="transmembrane region" description="Helical" evidence="5">
    <location>
        <begin position="222"/>
        <end position="247"/>
    </location>
</feature>
<proteinExistence type="inferred from homology"/>
<feature type="transmembrane region" description="Helical" evidence="5">
    <location>
        <begin position="12"/>
        <end position="32"/>
    </location>
</feature>
<dbReference type="EMBL" id="QWVT01000002">
    <property type="protein sequence ID" value="RID88787.1"/>
    <property type="molecule type" value="Genomic_DNA"/>
</dbReference>
<dbReference type="OrthoDB" id="1414986at2"/>
<dbReference type="PANTHER" id="PTHR43229:SF2">
    <property type="entry name" value="NODULATION PROTEIN J"/>
    <property type="match status" value="1"/>
</dbReference>
<keyword evidence="2 5" id="KW-0812">Transmembrane</keyword>